<dbReference type="Proteomes" id="UP000694387">
    <property type="component" value="Chromosome 13"/>
</dbReference>
<dbReference type="InterPro" id="IPR008197">
    <property type="entry name" value="WAP_dom"/>
</dbReference>
<dbReference type="Pfam" id="PF00095">
    <property type="entry name" value="WAP"/>
    <property type="match status" value="1"/>
</dbReference>
<evidence type="ECO:0000313" key="3">
    <source>
        <dbReference type="Proteomes" id="UP000694387"/>
    </source>
</evidence>
<dbReference type="AlphaFoldDB" id="A0A8C4LYQ8"/>
<evidence type="ECO:0000313" key="2">
    <source>
        <dbReference type="Ensembl" id="ENSEASP00005016205.2"/>
    </source>
</evidence>
<keyword evidence="3" id="KW-1185">Reference proteome</keyword>
<dbReference type="PROSITE" id="PS51390">
    <property type="entry name" value="WAP"/>
    <property type="match status" value="1"/>
</dbReference>
<dbReference type="SUPFAM" id="SSF57256">
    <property type="entry name" value="Elafin-like"/>
    <property type="match status" value="1"/>
</dbReference>
<dbReference type="Ensembl" id="ENSEAST00005017610.2">
    <property type="protein sequence ID" value="ENSEASP00005016205.2"/>
    <property type="gene ID" value="ENSEASG00005011259.2"/>
</dbReference>
<proteinExistence type="predicted"/>
<organism evidence="2 3">
    <name type="scientific">Equus asinus</name>
    <name type="common">Donkey</name>
    <name type="synonym">Equus africanus asinus</name>
    <dbReference type="NCBI Taxonomy" id="9793"/>
    <lineage>
        <taxon>Eukaryota</taxon>
        <taxon>Metazoa</taxon>
        <taxon>Chordata</taxon>
        <taxon>Craniata</taxon>
        <taxon>Vertebrata</taxon>
        <taxon>Euteleostomi</taxon>
        <taxon>Mammalia</taxon>
        <taxon>Eutheria</taxon>
        <taxon>Laurasiatheria</taxon>
        <taxon>Perissodactyla</taxon>
        <taxon>Equidae</taxon>
        <taxon>Equus</taxon>
    </lineage>
</organism>
<evidence type="ECO:0000259" key="1">
    <source>
        <dbReference type="PROSITE" id="PS51390"/>
    </source>
</evidence>
<reference evidence="2 3" key="1">
    <citation type="journal article" date="2020" name="Nat. Commun.">
        <title>Donkey genomes provide new insights into domestication and selection for coat color.</title>
        <authorList>
            <person name="Wang"/>
            <person name="C."/>
            <person name="Li"/>
            <person name="H."/>
            <person name="Guo"/>
            <person name="Y."/>
            <person name="Huang"/>
            <person name="J."/>
            <person name="Sun"/>
            <person name="Y."/>
            <person name="Min"/>
            <person name="J."/>
            <person name="Wang"/>
            <person name="J."/>
            <person name="Fang"/>
            <person name="X."/>
            <person name="Zhao"/>
            <person name="Z."/>
            <person name="Wang"/>
            <person name="S."/>
            <person name="Zhang"/>
            <person name="Y."/>
            <person name="Liu"/>
            <person name="Q."/>
            <person name="Jiang"/>
            <person name="Q."/>
            <person name="Wang"/>
            <person name="X."/>
            <person name="Guo"/>
            <person name="Y."/>
            <person name="Yang"/>
            <person name="C."/>
            <person name="Wang"/>
            <person name="Y."/>
            <person name="Tian"/>
            <person name="F."/>
            <person name="Zhuang"/>
            <person name="G."/>
            <person name="Fan"/>
            <person name="Y."/>
            <person name="Gao"/>
            <person name="Q."/>
            <person name="Li"/>
            <person name="Y."/>
            <person name="Ju"/>
            <person name="Z."/>
            <person name="Li"/>
            <person name="J."/>
            <person name="Li"/>
            <person name="R."/>
            <person name="Hou"/>
            <person name="M."/>
            <person name="Yang"/>
            <person name="G."/>
            <person name="Liu"/>
            <person name="G."/>
            <person name="Liu"/>
            <person name="W."/>
            <person name="Guo"/>
            <person name="J."/>
            <person name="Pan"/>
            <person name="S."/>
            <person name="Fan"/>
            <person name="G."/>
            <person name="Zhang"/>
            <person name="W."/>
            <person name="Zhang"/>
            <person name="R."/>
            <person name="Yu"/>
            <person name="J."/>
            <person name="Zhang"/>
            <person name="X."/>
            <person name="Yin"/>
            <person name="Q."/>
            <person name="Ji"/>
            <person name="C."/>
            <person name="Jin"/>
            <person name="Y."/>
            <person name="Yue"/>
            <person name="G."/>
            <person name="Liu"/>
            <person name="M."/>
            <person name="Xu"/>
            <person name="J."/>
            <person name="Liu"/>
            <person name="S."/>
            <person name="Jordana"/>
            <person name="J."/>
            <person name="Noce"/>
            <person name="A."/>
            <person name="Amills"/>
            <person name="M."/>
            <person name="Wu"/>
            <person name="D.D."/>
            <person name="Li"/>
            <person name="S."/>
            <person name="Zhou"/>
            <person name="X. and Zhong"/>
            <person name="J."/>
        </authorList>
    </citation>
    <scope>NUCLEOTIDE SEQUENCE [LARGE SCALE GENOMIC DNA]</scope>
</reference>
<dbReference type="GO" id="GO:0005576">
    <property type="term" value="C:extracellular region"/>
    <property type="evidence" value="ECO:0007669"/>
    <property type="project" value="InterPro"/>
</dbReference>
<dbReference type="Gene3D" id="4.10.75.10">
    <property type="entry name" value="Elafin-like"/>
    <property type="match status" value="1"/>
</dbReference>
<dbReference type="GO" id="GO:0030414">
    <property type="term" value="F:peptidase inhibitor activity"/>
    <property type="evidence" value="ECO:0007669"/>
    <property type="project" value="InterPro"/>
</dbReference>
<dbReference type="InterPro" id="IPR036645">
    <property type="entry name" value="Elafin-like_sf"/>
</dbReference>
<sequence length="58" mass="6162">VWVREGLFGFSDGSRPGTCPKLPPGTVGYCADLCRDWSCPRGQKCCSNSCGCTCQTAV</sequence>
<protein>
    <recommendedName>
        <fullName evidence="1">WAP domain-containing protein</fullName>
    </recommendedName>
</protein>
<feature type="domain" description="WAP" evidence="1">
    <location>
        <begin position="12"/>
        <end position="58"/>
    </location>
</feature>
<reference evidence="2" key="3">
    <citation type="submission" date="2025-09" db="UniProtKB">
        <authorList>
            <consortium name="Ensembl"/>
        </authorList>
    </citation>
    <scope>IDENTIFICATION</scope>
</reference>
<dbReference type="SMART" id="SM00217">
    <property type="entry name" value="WAP"/>
    <property type="match status" value="1"/>
</dbReference>
<name>A0A8C4LYQ8_EQUAS</name>
<reference evidence="2" key="2">
    <citation type="submission" date="2025-08" db="UniProtKB">
        <authorList>
            <consortium name="Ensembl"/>
        </authorList>
    </citation>
    <scope>IDENTIFICATION</scope>
</reference>
<accession>A0A8C4LYQ8</accession>
<dbReference type="GeneTree" id="ENSGT00940000166945"/>